<dbReference type="EMBL" id="JAMDHA010000038">
    <property type="protein sequence ID" value="MDD1011243.1"/>
    <property type="molecule type" value="Genomic_DNA"/>
</dbReference>
<reference evidence="1 2" key="1">
    <citation type="submission" date="2022-05" db="EMBL/GenBank/DDBJ databases">
        <title>Novel Pseudomonas spp. Isolated from a Rainbow Trout Aquaculture Facility.</title>
        <authorList>
            <person name="Testerman T."/>
            <person name="Graf J."/>
        </authorList>
    </citation>
    <scope>NUCLEOTIDE SEQUENCE [LARGE SCALE GENOMIC DNA]</scope>
    <source>
        <strain evidence="1 2">ID1042</strain>
    </source>
</reference>
<dbReference type="AlphaFoldDB" id="A0A9X4C7C7"/>
<keyword evidence="2" id="KW-1185">Reference proteome</keyword>
<dbReference type="RefSeq" id="WP_150595592.1">
    <property type="nucleotide sequence ID" value="NZ_JAMDHA010000038.1"/>
</dbReference>
<proteinExistence type="predicted"/>
<protein>
    <submittedName>
        <fullName evidence="1">Uncharacterized protein</fullName>
    </submittedName>
</protein>
<organism evidence="1 2">
    <name type="scientific">Pseudomonas shahriarae</name>
    <dbReference type="NCBI Taxonomy" id="2745512"/>
    <lineage>
        <taxon>Bacteria</taxon>
        <taxon>Pseudomonadati</taxon>
        <taxon>Pseudomonadota</taxon>
        <taxon>Gammaproteobacteria</taxon>
        <taxon>Pseudomonadales</taxon>
        <taxon>Pseudomonadaceae</taxon>
        <taxon>Pseudomonas</taxon>
    </lineage>
</organism>
<dbReference type="Proteomes" id="UP001148185">
    <property type="component" value="Unassembled WGS sequence"/>
</dbReference>
<accession>A0A9X4C7C7</accession>
<evidence type="ECO:0000313" key="2">
    <source>
        <dbReference type="Proteomes" id="UP001148185"/>
    </source>
</evidence>
<gene>
    <name evidence="1" type="ORF">M5G27_27620</name>
</gene>
<comment type="caution">
    <text evidence="1">The sequence shown here is derived from an EMBL/GenBank/DDBJ whole genome shotgun (WGS) entry which is preliminary data.</text>
</comment>
<evidence type="ECO:0000313" key="1">
    <source>
        <dbReference type="EMBL" id="MDD1011243.1"/>
    </source>
</evidence>
<name>A0A9X4C7C7_9PSED</name>
<sequence length="175" mass="20031">MIEVIQGRWSFDDFKRWTRGESNAELFGDLYSEDPDAVDLNILGECGDAGLLELISNPNCRERLYFASLLVLSLCNIFRSGGGLPFQFSRFLGIESREAYFDGVMEQAGRVHEKCRVINSMSSSGDPAIKSFYKQIMDFRHDKVSLVNGFYLDCTARFDLRLFHDPRGSFEKVRQ</sequence>